<dbReference type="EMBL" id="JAWIIJ010000017">
    <property type="protein sequence ID" value="MDV2080636.1"/>
    <property type="molecule type" value="Genomic_DNA"/>
</dbReference>
<evidence type="ECO:0000313" key="2">
    <source>
        <dbReference type="Proteomes" id="UP001269819"/>
    </source>
</evidence>
<gene>
    <name evidence="1" type="ORF">RYS15_18275</name>
</gene>
<comment type="caution">
    <text evidence="1">The sequence shown here is derived from an EMBL/GenBank/DDBJ whole genome shotgun (WGS) entry which is preliminary data.</text>
</comment>
<name>A0ABU3W275_9GAMM</name>
<dbReference type="RefSeq" id="WP_316975020.1">
    <property type="nucleotide sequence ID" value="NZ_JAWIIJ010000017.1"/>
</dbReference>
<keyword evidence="2" id="KW-1185">Reference proteome</keyword>
<accession>A0ABU3W275</accession>
<organism evidence="1 2">
    <name type="scientific">Marinobacter xestospongiae</name>
    <dbReference type="NCBI Taxonomy" id="994319"/>
    <lineage>
        <taxon>Bacteria</taxon>
        <taxon>Pseudomonadati</taxon>
        <taxon>Pseudomonadota</taxon>
        <taxon>Gammaproteobacteria</taxon>
        <taxon>Pseudomonadales</taxon>
        <taxon>Marinobacteraceae</taxon>
        <taxon>Marinobacter</taxon>
    </lineage>
</organism>
<dbReference type="Proteomes" id="UP001269819">
    <property type="component" value="Unassembled WGS sequence"/>
</dbReference>
<proteinExistence type="predicted"/>
<evidence type="ECO:0000313" key="1">
    <source>
        <dbReference type="EMBL" id="MDV2080636.1"/>
    </source>
</evidence>
<sequence>MFKYVIAFLLVIVLCGCFLAFGRIVYSKEVDPTGNYTAIVSYEAYFSFVTMSPGSSGDKAGFVKIINNNGDNLGEMPVEMLQLSRVVWSKNGARVPMIGEWNFKKGTCYYWSKDGNTKIIC</sequence>
<dbReference type="PROSITE" id="PS51257">
    <property type="entry name" value="PROKAR_LIPOPROTEIN"/>
    <property type="match status" value="1"/>
</dbReference>
<protein>
    <recommendedName>
        <fullName evidence="3">Membrane-bound lysozyme-inhibitor of c-type lysozyme</fullName>
    </recommendedName>
</protein>
<evidence type="ECO:0008006" key="3">
    <source>
        <dbReference type="Google" id="ProtNLM"/>
    </source>
</evidence>
<reference evidence="1 2" key="1">
    <citation type="submission" date="2023-10" db="EMBL/GenBank/DDBJ databases">
        <title>Characteristics and mechanism of a salt-tolerant marine origin heterotrophic nitrifying- aerobic denitrifying bacteria Marinobacter xestospongiae HN1.</title>
        <authorList>
            <person name="Qi R."/>
        </authorList>
    </citation>
    <scope>NUCLEOTIDE SEQUENCE [LARGE SCALE GENOMIC DNA]</scope>
    <source>
        <strain evidence="1 2">HN1</strain>
    </source>
</reference>